<dbReference type="AlphaFoldDB" id="A0A7M1T3F3"/>
<dbReference type="Proteomes" id="UP000593605">
    <property type="component" value="Chromosome"/>
</dbReference>
<keyword evidence="2" id="KW-0413">Isomerase</keyword>
<dbReference type="GO" id="GO:0009298">
    <property type="term" value="P:GDP-mannose biosynthetic process"/>
    <property type="evidence" value="ECO:0007669"/>
    <property type="project" value="TreeGrafter"/>
</dbReference>
<dbReference type="PANTHER" id="PTHR46390:SF1">
    <property type="entry name" value="MANNOSE-1-PHOSPHATE GUANYLYLTRANSFERASE"/>
    <property type="match status" value="1"/>
</dbReference>
<dbReference type="InterPro" id="IPR014710">
    <property type="entry name" value="RmlC-like_jellyroll"/>
</dbReference>
<reference evidence="2 3" key="1">
    <citation type="submission" date="2020-10" db="EMBL/GenBank/DDBJ databases">
        <title>Complete genome of Cruoricapor ignavus strain M1214 isolated from the blood culture of a febrile patient.</title>
        <authorList>
            <person name="Guglielmino C.J.D."/>
        </authorList>
    </citation>
    <scope>NUCLEOTIDE SEQUENCE [LARGE SCALE GENOMIC DNA]</scope>
    <source>
        <strain evidence="2 3">M1214</strain>
    </source>
</reference>
<dbReference type="RefSeq" id="WP_193439781.1">
    <property type="nucleotide sequence ID" value="NZ_CP063145.1"/>
</dbReference>
<dbReference type="SUPFAM" id="SSF51182">
    <property type="entry name" value="RmlC-like cupins"/>
    <property type="match status" value="1"/>
</dbReference>
<evidence type="ECO:0000313" key="3">
    <source>
        <dbReference type="Proteomes" id="UP000593605"/>
    </source>
</evidence>
<accession>A0A7M1T3F3</accession>
<dbReference type="GO" id="GO:0005976">
    <property type="term" value="P:polysaccharide metabolic process"/>
    <property type="evidence" value="ECO:0007669"/>
    <property type="project" value="InterPro"/>
</dbReference>
<name>A0A7M1T3F3_9FLAO</name>
<dbReference type="GO" id="GO:0016853">
    <property type="term" value="F:isomerase activity"/>
    <property type="evidence" value="ECO:0007669"/>
    <property type="project" value="UniProtKB-KW"/>
</dbReference>
<dbReference type="CDD" id="cd02213">
    <property type="entry name" value="cupin_PMI_typeII_C"/>
    <property type="match status" value="1"/>
</dbReference>
<dbReference type="InterPro" id="IPR011051">
    <property type="entry name" value="RmlC_Cupin_sf"/>
</dbReference>
<evidence type="ECO:0000313" key="2">
    <source>
        <dbReference type="EMBL" id="QOR73664.1"/>
    </source>
</evidence>
<dbReference type="EMBL" id="CP063145">
    <property type="protein sequence ID" value="QOR73664.1"/>
    <property type="molecule type" value="Genomic_DNA"/>
</dbReference>
<gene>
    <name evidence="2" type="ORF">IMZ16_09145</name>
</gene>
<dbReference type="KEGG" id="civ:IMZ16_09145"/>
<dbReference type="Gene3D" id="2.60.120.10">
    <property type="entry name" value="Jelly Rolls"/>
    <property type="match status" value="1"/>
</dbReference>
<sequence>MDHDFRPWGEYWVLEDALTHKVKKIFVKPGHRLSLQYHKHRAEVWTIITGMATVTLNDEVKDFLPGEVIRIPRGAQHRIANNSEEDLYFIEVQYGEYFGEDDIVRIEDDYNRSE</sequence>
<dbReference type="PANTHER" id="PTHR46390">
    <property type="entry name" value="MANNOSE-1-PHOSPHATE GUANYLYLTRANSFERASE"/>
    <property type="match status" value="1"/>
</dbReference>
<dbReference type="GO" id="GO:0004475">
    <property type="term" value="F:mannose-1-phosphate guanylyltransferase (GTP) activity"/>
    <property type="evidence" value="ECO:0007669"/>
    <property type="project" value="TreeGrafter"/>
</dbReference>
<dbReference type="InterPro" id="IPR001538">
    <property type="entry name" value="Man6P_isomerase-2_C"/>
</dbReference>
<dbReference type="InterPro" id="IPR051161">
    <property type="entry name" value="Mannose-6P_isomerase_type2"/>
</dbReference>
<evidence type="ECO:0000259" key="1">
    <source>
        <dbReference type="Pfam" id="PF01050"/>
    </source>
</evidence>
<dbReference type="Pfam" id="PF01050">
    <property type="entry name" value="MannoseP_isomer"/>
    <property type="match status" value="1"/>
</dbReference>
<proteinExistence type="predicted"/>
<feature type="domain" description="Mannose-6-phosphate isomerase type II C-terminal" evidence="1">
    <location>
        <begin position="5"/>
        <end position="108"/>
    </location>
</feature>
<organism evidence="2 3">
    <name type="scientific">Cruoricaptor ignavus</name>
    <dbReference type="NCBI Taxonomy" id="1118202"/>
    <lineage>
        <taxon>Bacteria</taxon>
        <taxon>Pseudomonadati</taxon>
        <taxon>Bacteroidota</taxon>
        <taxon>Flavobacteriia</taxon>
        <taxon>Flavobacteriales</taxon>
        <taxon>Weeksellaceae</taxon>
        <taxon>Cruoricaptor</taxon>
    </lineage>
</organism>
<protein>
    <submittedName>
        <fullName evidence="2">Phosphomannose isomerase type II C-terminal cupin domain</fullName>
    </submittedName>
</protein>